<dbReference type="PANTHER" id="PTHR31151">
    <property type="entry name" value="PROLINE-TRNA LIGASE (DUF1680)"/>
    <property type="match status" value="1"/>
</dbReference>
<dbReference type="InterPro" id="IPR008928">
    <property type="entry name" value="6-hairpin_glycosidase_sf"/>
</dbReference>
<feature type="domain" description="Non-reducing end beta-L-arabinofuranosidase-like GH127 catalytic" evidence="3">
    <location>
        <begin position="36"/>
        <end position="410"/>
    </location>
</feature>
<keyword evidence="7" id="KW-0378">Hydrolase</keyword>
<dbReference type="InterPro" id="IPR012878">
    <property type="entry name" value="Beta-AFase-like_GH127_cat"/>
</dbReference>
<proteinExistence type="predicted"/>
<dbReference type="Pfam" id="PF07944">
    <property type="entry name" value="Beta-AFase-like_GH127_cat"/>
    <property type="match status" value="1"/>
</dbReference>
<dbReference type="Pfam" id="PF20620">
    <property type="entry name" value="DUF6805"/>
    <property type="match status" value="1"/>
</dbReference>
<dbReference type="EMBL" id="JBCLPP010000001">
    <property type="protein sequence ID" value="MEY8244070.1"/>
    <property type="molecule type" value="Genomic_DNA"/>
</dbReference>
<feature type="compositionally biased region" description="Basic and acidic residues" evidence="1">
    <location>
        <begin position="669"/>
        <end position="678"/>
    </location>
</feature>
<feature type="chain" id="PRO_5046278698" evidence="2">
    <location>
        <begin position="24"/>
        <end position="792"/>
    </location>
</feature>
<gene>
    <name evidence="7" type="ORF">AAK873_00390</name>
</gene>
<name>A0ABV4CV09_9BACT</name>
<keyword evidence="2" id="KW-0732">Signal</keyword>
<feature type="domain" description="DUF4986" evidence="4">
    <location>
        <begin position="548"/>
        <end position="628"/>
    </location>
</feature>
<feature type="signal peptide" evidence="2">
    <location>
        <begin position="1"/>
        <end position="23"/>
    </location>
</feature>
<dbReference type="RefSeq" id="WP_121697879.1">
    <property type="nucleotide sequence ID" value="NZ_JBCLPP010000001.1"/>
</dbReference>
<dbReference type="SUPFAM" id="SSF48208">
    <property type="entry name" value="Six-hairpin glycosidases"/>
    <property type="match status" value="1"/>
</dbReference>
<dbReference type="InterPro" id="IPR032275">
    <property type="entry name" value="DUF4986"/>
</dbReference>
<evidence type="ECO:0000256" key="2">
    <source>
        <dbReference type="SAM" id="SignalP"/>
    </source>
</evidence>
<feature type="domain" description="Non-reducing end beta-L-arabinofuranosidase-like GH127 middle" evidence="6">
    <location>
        <begin position="421"/>
        <end position="514"/>
    </location>
</feature>
<accession>A0ABV4CV09</accession>
<sequence length="792" mass="88949">MKLNLISCALTALALASSGAVSAQDRLYDNSFPLSDVTLLDSPFRHAMDLNVDVLLQYDTDRLLAPYLKAAGLTPKGESFSCWDGLDGHIGGHYLSALAIHYAATGNEALKERMDYMLGQLAMCAVARGDGYVGGVPGGDDLWTALRGGDESKIWNYWVPWYNVHKMYAGLRDSWVYAGSKVGRNLFLGMCDWGIDVISNLSDERMEAMLGNEFGGMNEVYADAYAMTGDQKYLDAARRFTHHWLYDSMLAGVDNLDNKHANTQVPKVVGFQRVAEIADDADYAKASEFFWNTVVYNRSLSIGGNSRREHFASASDAKSYVDDREGPESCNTNNMLKLTEGLFRMSPEARYADFYERALYNHILSTQHPHHGGYVYFTSARPGHYRVYSQPNSAMWCCVGTGMENHGKYGQFIYTHNGDSLRVNLFIPSVLDWKEKGIKLTQRNNYPVEGVSEFTINTPEAKHFSLLLRHPGWCDAVTVKVNGKPVKTFSKPSSYIALDREWRDGDVVTLDMPMKVTVEELPNLPSYVSILRGPVVLGARLEGIAPTPRIVADDSRWAHIAGGELVSVFDTPLLIGDRGKLLKKLRAMQPVGNGEFAFKVPGLFSDKWADIVLEPFYNIHDTRYMIYWLSMTPGQYKNYMAKARKDEEMRLALDRRTVDAVNTGEQQPEADHFMEHKSSSSGNYNGEPWRDASNGGYFSYKMKTSGADNLLLRVRYWGNESGNRDFDICIDDKVLASENTSGKWKKDEFVDQEYAIPSEFISGKDFVTVKFQSKKNNVAGGIFHVRLIRPEK</sequence>
<reference evidence="7 8" key="1">
    <citation type="submission" date="2024-03" db="EMBL/GenBank/DDBJ databases">
        <title>Mouse gut bacterial collection (mGBC) of GemPharmatech.</title>
        <authorList>
            <person name="He Y."/>
            <person name="Dong L."/>
            <person name="Wu D."/>
            <person name="Gao X."/>
            <person name="Lin Z."/>
        </authorList>
    </citation>
    <scope>NUCLEOTIDE SEQUENCE [LARGE SCALE GENOMIC DNA]</scope>
    <source>
        <strain evidence="7 8">54-13</strain>
    </source>
</reference>
<dbReference type="InterPro" id="IPR049046">
    <property type="entry name" value="Beta-AFase-like_GH127_middle"/>
</dbReference>
<feature type="domain" description="Glycoside hydrolase GH146 substrate-binding" evidence="5">
    <location>
        <begin position="652"/>
        <end position="788"/>
    </location>
</feature>
<protein>
    <submittedName>
        <fullName evidence="7">Glycoside hydrolase family 127 protein</fullName>
    </submittedName>
</protein>
<keyword evidence="8" id="KW-1185">Reference proteome</keyword>
<evidence type="ECO:0000259" key="4">
    <source>
        <dbReference type="Pfam" id="PF16375"/>
    </source>
</evidence>
<organism evidence="7 8">
    <name type="scientific">Heminiphilus faecis</name>
    <dbReference type="NCBI Taxonomy" id="2601703"/>
    <lineage>
        <taxon>Bacteria</taxon>
        <taxon>Pseudomonadati</taxon>
        <taxon>Bacteroidota</taxon>
        <taxon>Bacteroidia</taxon>
        <taxon>Bacteroidales</taxon>
        <taxon>Muribaculaceae</taxon>
        <taxon>Heminiphilus</taxon>
    </lineage>
</organism>
<evidence type="ECO:0000259" key="6">
    <source>
        <dbReference type="Pfam" id="PF20736"/>
    </source>
</evidence>
<dbReference type="InterPro" id="IPR046544">
    <property type="entry name" value="GH146_SB_dom"/>
</dbReference>
<dbReference type="GO" id="GO:0016787">
    <property type="term" value="F:hydrolase activity"/>
    <property type="evidence" value="ECO:0007669"/>
    <property type="project" value="UniProtKB-KW"/>
</dbReference>
<dbReference type="Pfam" id="PF20736">
    <property type="entry name" value="Glyco_hydro127M"/>
    <property type="match status" value="1"/>
</dbReference>
<evidence type="ECO:0000259" key="3">
    <source>
        <dbReference type="Pfam" id="PF07944"/>
    </source>
</evidence>
<evidence type="ECO:0000259" key="5">
    <source>
        <dbReference type="Pfam" id="PF20620"/>
    </source>
</evidence>
<evidence type="ECO:0000313" key="7">
    <source>
        <dbReference type="EMBL" id="MEY8244070.1"/>
    </source>
</evidence>
<feature type="region of interest" description="Disordered" evidence="1">
    <location>
        <begin position="663"/>
        <end position="687"/>
    </location>
</feature>
<dbReference type="Pfam" id="PF16375">
    <property type="entry name" value="DUF4986"/>
    <property type="match status" value="1"/>
</dbReference>
<dbReference type="PANTHER" id="PTHR31151:SF0">
    <property type="entry name" value="PROLINE-TRNA LIGASE (DUF1680)"/>
    <property type="match status" value="1"/>
</dbReference>
<comment type="caution">
    <text evidence="7">The sequence shown here is derived from an EMBL/GenBank/DDBJ whole genome shotgun (WGS) entry which is preliminary data.</text>
</comment>
<dbReference type="Proteomes" id="UP001565200">
    <property type="component" value="Unassembled WGS sequence"/>
</dbReference>
<evidence type="ECO:0000256" key="1">
    <source>
        <dbReference type="SAM" id="MobiDB-lite"/>
    </source>
</evidence>
<evidence type="ECO:0000313" key="8">
    <source>
        <dbReference type="Proteomes" id="UP001565200"/>
    </source>
</evidence>